<evidence type="ECO:0000256" key="3">
    <source>
        <dbReference type="ARBA" id="ARBA00001946"/>
    </source>
</evidence>
<dbReference type="PROSITE" id="PS50109">
    <property type="entry name" value="HIS_KIN"/>
    <property type="match status" value="1"/>
</dbReference>
<keyword evidence="21 26" id="KW-0472">Membrane</keyword>
<dbReference type="PROSITE" id="PS50885">
    <property type="entry name" value="HAMP"/>
    <property type="match status" value="1"/>
</dbReference>
<evidence type="ECO:0000256" key="7">
    <source>
        <dbReference type="ARBA" id="ARBA00022475"/>
    </source>
</evidence>
<comment type="caution">
    <text evidence="29">The sequence shown here is derived from an EMBL/GenBank/DDBJ whole genome shotgun (WGS) entry which is preliminary data.</text>
</comment>
<sequence>MTSPADGTDPGAGPARAPGTGPARGGVRAHTIRPHLPDVRPLDSFRSLKIKLGVLVAATVTLAVLITWIGLQNQLGPSRTFPLAIVLSLLLTQLLARGMTSPLREMTAAARAMADGDYTRRVRATSRDEVGQLAVAFNVMAEDLATSDQVRRELIANVSHELRTPVAALQAQLENVVDGVTQPTPATMEMALAQTERLTRLVSYLLDLSRIEAGAAALNITEIDVGDFLEENAEAVSMVEAAKGLRYVVDVTPPDLVLEADRERLHQVVTNLLQNAIRHSPPGGEIRLEAYPVDDDVVLEIVDEGPGIAKEDRERIFERFARASATGAHTTTGGSTGGTGIGLAIVRWAVDLHGGRIEVADSRSGATMRVTLPARPRAFGAPLDGELADDGSAHDGYADDGYAADGFADGPGTSTSDGPAGDDRDDPGARGSR</sequence>
<evidence type="ECO:0000256" key="14">
    <source>
        <dbReference type="ARBA" id="ARBA00022840"/>
    </source>
</evidence>
<dbReference type="InterPro" id="IPR036890">
    <property type="entry name" value="HATPase_C_sf"/>
</dbReference>
<evidence type="ECO:0000259" key="27">
    <source>
        <dbReference type="PROSITE" id="PS50109"/>
    </source>
</evidence>
<evidence type="ECO:0000256" key="1">
    <source>
        <dbReference type="ARBA" id="ARBA00000085"/>
    </source>
</evidence>
<feature type="region of interest" description="Disordered" evidence="25">
    <location>
        <begin position="377"/>
        <end position="433"/>
    </location>
</feature>
<evidence type="ECO:0000256" key="20">
    <source>
        <dbReference type="ARBA" id="ARBA00023026"/>
    </source>
</evidence>
<keyword evidence="7" id="KW-1003">Cell membrane</keyword>
<dbReference type="GO" id="GO:0004721">
    <property type="term" value="F:phosphoprotein phosphatase activity"/>
    <property type="evidence" value="ECO:0007669"/>
    <property type="project" value="UniProtKB-KW"/>
</dbReference>
<evidence type="ECO:0000256" key="18">
    <source>
        <dbReference type="ARBA" id="ARBA00023012"/>
    </source>
</evidence>
<evidence type="ECO:0000256" key="21">
    <source>
        <dbReference type="ARBA" id="ARBA00023136"/>
    </source>
</evidence>
<reference evidence="29 30" key="1">
    <citation type="submission" date="2019-11" db="EMBL/GenBank/DDBJ databases">
        <title>Cellulosimicrobium composti sp. nov. isolated from a compost.</title>
        <authorList>
            <person name="Yang Y."/>
        </authorList>
    </citation>
    <scope>NUCLEOTIDE SEQUENCE [LARGE SCALE GENOMIC DNA]</scope>
    <source>
        <strain evidence="29 30">BIT-GX5</strain>
    </source>
</reference>
<comment type="subcellular location">
    <subcellularLocation>
        <location evidence="5">Cell membrane</location>
        <topology evidence="5">Multi-pass membrane protein</topology>
    </subcellularLocation>
</comment>
<comment type="cofactor">
    <cofactor evidence="3">
        <name>Mg(2+)</name>
        <dbReference type="ChEBI" id="CHEBI:18420"/>
    </cofactor>
</comment>
<evidence type="ECO:0000256" key="17">
    <source>
        <dbReference type="ARBA" id="ARBA00022989"/>
    </source>
</evidence>
<dbReference type="SMART" id="SM00387">
    <property type="entry name" value="HATPase_c"/>
    <property type="match status" value="1"/>
</dbReference>
<comment type="catalytic activity">
    <reaction evidence="1">
        <text>ATP + protein L-histidine = ADP + protein N-phospho-L-histidine.</text>
        <dbReference type="EC" id="2.7.13.3"/>
    </reaction>
</comment>
<evidence type="ECO:0000259" key="28">
    <source>
        <dbReference type="PROSITE" id="PS50885"/>
    </source>
</evidence>
<dbReference type="SUPFAM" id="SSF158472">
    <property type="entry name" value="HAMP domain-like"/>
    <property type="match status" value="1"/>
</dbReference>
<evidence type="ECO:0000256" key="8">
    <source>
        <dbReference type="ARBA" id="ARBA00022553"/>
    </source>
</evidence>
<feature type="compositionally biased region" description="Low complexity" evidence="25">
    <location>
        <begin position="399"/>
        <end position="412"/>
    </location>
</feature>
<dbReference type="AlphaFoldDB" id="A0A6N7ZKM1"/>
<dbReference type="FunFam" id="3.30.565.10:FF:000006">
    <property type="entry name" value="Sensor histidine kinase WalK"/>
    <property type="match status" value="1"/>
</dbReference>
<protein>
    <recommendedName>
        <fullName evidence="23">Signal transduction histidine-protein kinase/phosphatase MprB</fullName>
        <ecNumber evidence="6">2.7.13.3</ecNumber>
    </recommendedName>
    <alternativeName>
        <fullName evidence="24">Mycobacterial persistence regulator B</fullName>
    </alternativeName>
</protein>
<evidence type="ECO:0000256" key="15">
    <source>
        <dbReference type="ARBA" id="ARBA00022842"/>
    </source>
</evidence>
<organism evidence="29 30">
    <name type="scientific">Cellulosimicrobium composti</name>
    <dbReference type="NCBI Taxonomy" id="2672572"/>
    <lineage>
        <taxon>Bacteria</taxon>
        <taxon>Bacillati</taxon>
        <taxon>Actinomycetota</taxon>
        <taxon>Actinomycetes</taxon>
        <taxon>Micrococcales</taxon>
        <taxon>Promicromonosporaceae</taxon>
        <taxon>Cellulosimicrobium</taxon>
    </lineage>
</organism>
<feature type="domain" description="HAMP" evidence="28">
    <location>
        <begin position="97"/>
        <end position="149"/>
    </location>
</feature>
<accession>A0A6N7ZKM1</accession>
<evidence type="ECO:0000256" key="26">
    <source>
        <dbReference type="SAM" id="Phobius"/>
    </source>
</evidence>
<comment type="cofactor">
    <cofactor evidence="2">
        <name>Mn(2+)</name>
        <dbReference type="ChEBI" id="CHEBI:29035"/>
    </cofactor>
</comment>
<dbReference type="PANTHER" id="PTHR44936">
    <property type="entry name" value="SENSOR PROTEIN CREC"/>
    <property type="match status" value="1"/>
</dbReference>
<dbReference type="Gene3D" id="1.10.287.130">
    <property type="match status" value="1"/>
</dbReference>
<dbReference type="Gene3D" id="3.30.565.10">
    <property type="entry name" value="Histidine kinase-like ATPase, C-terminal domain"/>
    <property type="match status" value="1"/>
</dbReference>
<evidence type="ECO:0000256" key="11">
    <source>
        <dbReference type="ARBA" id="ARBA00022741"/>
    </source>
</evidence>
<feature type="transmembrane region" description="Helical" evidence="26">
    <location>
        <begin position="52"/>
        <end position="71"/>
    </location>
</feature>
<name>A0A6N7ZKM1_9MICO</name>
<evidence type="ECO:0000256" key="23">
    <source>
        <dbReference type="ARBA" id="ARBA00040454"/>
    </source>
</evidence>
<evidence type="ECO:0000256" key="2">
    <source>
        <dbReference type="ARBA" id="ARBA00001936"/>
    </source>
</evidence>
<dbReference type="GO" id="GO:0005524">
    <property type="term" value="F:ATP binding"/>
    <property type="evidence" value="ECO:0007669"/>
    <property type="project" value="UniProtKB-KW"/>
</dbReference>
<dbReference type="SUPFAM" id="SSF55874">
    <property type="entry name" value="ATPase domain of HSP90 chaperone/DNA topoisomerase II/histidine kinase"/>
    <property type="match status" value="1"/>
</dbReference>
<evidence type="ECO:0000256" key="4">
    <source>
        <dbReference type="ARBA" id="ARBA00001968"/>
    </source>
</evidence>
<evidence type="ECO:0000256" key="10">
    <source>
        <dbReference type="ARBA" id="ARBA00022692"/>
    </source>
</evidence>
<dbReference type="InterPro" id="IPR003660">
    <property type="entry name" value="HAMP_dom"/>
</dbReference>
<dbReference type="InterPro" id="IPR005467">
    <property type="entry name" value="His_kinase_dom"/>
</dbReference>
<dbReference type="InterPro" id="IPR003594">
    <property type="entry name" value="HATPase_dom"/>
</dbReference>
<feature type="compositionally biased region" description="Low complexity" evidence="25">
    <location>
        <begin position="1"/>
        <end position="21"/>
    </location>
</feature>
<proteinExistence type="predicted"/>
<dbReference type="InterPro" id="IPR004358">
    <property type="entry name" value="Sig_transdc_His_kin-like_C"/>
</dbReference>
<keyword evidence="17 26" id="KW-1133">Transmembrane helix</keyword>
<dbReference type="Gene3D" id="6.10.340.10">
    <property type="match status" value="1"/>
</dbReference>
<keyword evidence="9" id="KW-0808">Transferase</keyword>
<evidence type="ECO:0000256" key="6">
    <source>
        <dbReference type="ARBA" id="ARBA00012438"/>
    </source>
</evidence>
<dbReference type="InterPro" id="IPR036097">
    <property type="entry name" value="HisK_dim/P_sf"/>
</dbReference>
<dbReference type="InterPro" id="IPR003661">
    <property type="entry name" value="HisK_dim/P_dom"/>
</dbReference>
<keyword evidence="18" id="KW-0902">Two-component regulatory system</keyword>
<evidence type="ECO:0000256" key="16">
    <source>
        <dbReference type="ARBA" id="ARBA00022912"/>
    </source>
</evidence>
<dbReference type="SMART" id="SM00388">
    <property type="entry name" value="HisKA"/>
    <property type="match status" value="1"/>
</dbReference>
<evidence type="ECO:0000256" key="5">
    <source>
        <dbReference type="ARBA" id="ARBA00004651"/>
    </source>
</evidence>
<evidence type="ECO:0000256" key="9">
    <source>
        <dbReference type="ARBA" id="ARBA00022679"/>
    </source>
</evidence>
<dbReference type="Pfam" id="PF00512">
    <property type="entry name" value="HisKA"/>
    <property type="match status" value="1"/>
</dbReference>
<dbReference type="InterPro" id="IPR050980">
    <property type="entry name" value="2C_sensor_his_kinase"/>
</dbReference>
<keyword evidence="19" id="KW-0346">Stress response</keyword>
<keyword evidence="13" id="KW-0378">Hydrolase</keyword>
<dbReference type="GO" id="GO:0005886">
    <property type="term" value="C:plasma membrane"/>
    <property type="evidence" value="ECO:0007669"/>
    <property type="project" value="UniProtKB-SubCell"/>
</dbReference>
<dbReference type="Proteomes" id="UP000440668">
    <property type="component" value="Unassembled WGS sequence"/>
</dbReference>
<dbReference type="Pfam" id="PF02518">
    <property type="entry name" value="HATPase_c"/>
    <property type="match status" value="1"/>
</dbReference>
<keyword evidence="10 26" id="KW-0812">Transmembrane</keyword>
<keyword evidence="14" id="KW-0067">ATP-binding</keyword>
<dbReference type="Pfam" id="PF00672">
    <property type="entry name" value="HAMP"/>
    <property type="match status" value="1"/>
</dbReference>
<evidence type="ECO:0000313" key="30">
    <source>
        <dbReference type="Proteomes" id="UP000440668"/>
    </source>
</evidence>
<dbReference type="GO" id="GO:0000155">
    <property type="term" value="F:phosphorelay sensor kinase activity"/>
    <property type="evidence" value="ECO:0007669"/>
    <property type="project" value="InterPro"/>
</dbReference>
<evidence type="ECO:0000256" key="24">
    <source>
        <dbReference type="ARBA" id="ARBA00041776"/>
    </source>
</evidence>
<dbReference type="SMART" id="SM00304">
    <property type="entry name" value="HAMP"/>
    <property type="match status" value="1"/>
</dbReference>
<dbReference type="PANTHER" id="PTHR44936:SF9">
    <property type="entry name" value="SENSOR PROTEIN CREC"/>
    <property type="match status" value="1"/>
</dbReference>
<dbReference type="PRINTS" id="PR00344">
    <property type="entry name" value="BCTRLSENSOR"/>
</dbReference>
<dbReference type="RefSeq" id="WP_155099589.1">
    <property type="nucleotide sequence ID" value="NZ_WMKA01000034.1"/>
</dbReference>
<keyword evidence="8" id="KW-0597">Phosphoprotein</keyword>
<evidence type="ECO:0000256" key="19">
    <source>
        <dbReference type="ARBA" id="ARBA00023016"/>
    </source>
</evidence>
<evidence type="ECO:0000256" key="25">
    <source>
        <dbReference type="SAM" id="MobiDB-lite"/>
    </source>
</evidence>
<comment type="cofactor">
    <cofactor evidence="4">
        <name>a divalent metal cation</name>
        <dbReference type="ChEBI" id="CHEBI:60240"/>
    </cofactor>
</comment>
<dbReference type="EC" id="2.7.13.3" evidence="6"/>
<evidence type="ECO:0000256" key="13">
    <source>
        <dbReference type="ARBA" id="ARBA00022801"/>
    </source>
</evidence>
<dbReference type="SUPFAM" id="SSF47384">
    <property type="entry name" value="Homodimeric domain of signal transducing histidine kinase"/>
    <property type="match status" value="1"/>
</dbReference>
<feature type="domain" description="Histidine kinase" evidence="27">
    <location>
        <begin position="157"/>
        <end position="376"/>
    </location>
</feature>
<keyword evidence="15" id="KW-0460">Magnesium</keyword>
<keyword evidence="22" id="KW-0464">Manganese</keyword>
<feature type="region of interest" description="Disordered" evidence="25">
    <location>
        <begin position="1"/>
        <end position="32"/>
    </location>
</feature>
<evidence type="ECO:0000256" key="22">
    <source>
        <dbReference type="ARBA" id="ARBA00023211"/>
    </source>
</evidence>
<dbReference type="FunFam" id="1.10.287.130:FF:000001">
    <property type="entry name" value="Two-component sensor histidine kinase"/>
    <property type="match status" value="1"/>
</dbReference>
<keyword evidence="20" id="KW-0843">Virulence</keyword>
<dbReference type="CDD" id="cd06225">
    <property type="entry name" value="HAMP"/>
    <property type="match status" value="1"/>
</dbReference>
<dbReference type="GO" id="GO:0005509">
    <property type="term" value="F:calcium ion binding"/>
    <property type="evidence" value="ECO:0007669"/>
    <property type="project" value="UniProtKB-ARBA"/>
</dbReference>
<keyword evidence="11" id="KW-0547">Nucleotide-binding</keyword>
<dbReference type="CDD" id="cd00082">
    <property type="entry name" value="HisKA"/>
    <property type="match status" value="1"/>
</dbReference>
<keyword evidence="16" id="KW-0904">Protein phosphatase</keyword>
<keyword evidence="12" id="KW-0418">Kinase</keyword>
<dbReference type="CDD" id="cd00075">
    <property type="entry name" value="HATPase"/>
    <property type="match status" value="1"/>
</dbReference>
<dbReference type="EMBL" id="WMKA01000034">
    <property type="protein sequence ID" value="MTG89957.1"/>
    <property type="molecule type" value="Genomic_DNA"/>
</dbReference>
<evidence type="ECO:0000313" key="29">
    <source>
        <dbReference type="EMBL" id="MTG89957.1"/>
    </source>
</evidence>
<gene>
    <name evidence="29" type="ORF">GJV82_13540</name>
</gene>
<evidence type="ECO:0000256" key="12">
    <source>
        <dbReference type="ARBA" id="ARBA00022777"/>
    </source>
</evidence>